<gene>
    <name evidence="8" type="primary">rmlC</name>
    <name evidence="8" type="ORF">Pla8534_24270</name>
</gene>
<dbReference type="AlphaFoldDB" id="A0A518DS31"/>
<dbReference type="GO" id="GO:0019305">
    <property type="term" value="P:dTDP-rhamnose biosynthetic process"/>
    <property type="evidence" value="ECO:0007669"/>
    <property type="project" value="UniProtKB-UniRule"/>
</dbReference>
<reference evidence="8 9" key="1">
    <citation type="submission" date="2019-02" db="EMBL/GenBank/DDBJ databases">
        <title>Deep-cultivation of Planctomycetes and their phenomic and genomic characterization uncovers novel biology.</title>
        <authorList>
            <person name="Wiegand S."/>
            <person name="Jogler M."/>
            <person name="Boedeker C."/>
            <person name="Pinto D."/>
            <person name="Vollmers J."/>
            <person name="Rivas-Marin E."/>
            <person name="Kohn T."/>
            <person name="Peeters S.H."/>
            <person name="Heuer A."/>
            <person name="Rast P."/>
            <person name="Oberbeckmann S."/>
            <person name="Bunk B."/>
            <person name="Jeske O."/>
            <person name="Meyerdierks A."/>
            <person name="Storesund J.E."/>
            <person name="Kallscheuer N."/>
            <person name="Luecker S."/>
            <person name="Lage O.M."/>
            <person name="Pohl T."/>
            <person name="Merkel B.J."/>
            <person name="Hornburger P."/>
            <person name="Mueller R.-W."/>
            <person name="Bruemmer F."/>
            <person name="Labrenz M."/>
            <person name="Spormann A.M."/>
            <person name="Op den Camp H."/>
            <person name="Overmann J."/>
            <person name="Amann R."/>
            <person name="Jetten M.S.M."/>
            <person name="Mascher T."/>
            <person name="Medema M.H."/>
            <person name="Devos D.P."/>
            <person name="Kaster A.-K."/>
            <person name="Ovreas L."/>
            <person name="Rohde M."/>
            <person name="Galperin M.Y."/>
            <person name="Jogler C."/>
        </authorList>
    </citation>
    <scope>NUCLEOTIDE SEQUENCE [LARGE SCALE GENOMIC DNA]</scope>
    <source>
        <strain evidence="8 9">Pla85_3_4</strain>
    </source>
</reference>
<feature type="site" description="Participates in a stacking interaction with the thymidine ring of dTDP-4-oxo-6-deoxyglucose" evidence="6">
    <location>
        <position position="136"/>
    </location>
</feature>
<dbReference type="InterPro" id="IPR000888">
    <property type="entry name" value="RmlC-like"/>
</dbReference>
<dbReference type="InterPro" id="IPR011051">
    <property type="entry name" value="RmlC_Cupin_sf"/>
</dbReference>
<comment type="pathway">
    <text evidence="7">Carbohydrate biosynthesis; dTDP-L-rhamnose biosynthesis.</text>
</comment>
<evidence type="ECO:0000313" key="9">
    <source>
        <dbReference type="Proteomes" id="UP000317648"/>
    </source>
</evidence>
<comment type="similarity">
    <text evidence="7">Belongs to the dTDP-4-dehydrorhamnose 3,5-epimerase family.</text>
</comment>
<dbReference type="OrthoDB" id="9800680at2"/>
<dbReference type="NCBIfam" id="TIGR01221">
    <property type="entry name" value="rmlC"/>
    <property type="match status" value="1"/>
</dbReference>
<feature type="active site" description="Proton donor" evidence="5">
    <location>
        <position position="130"/>
    </location>
</feature>
<protein>
    <recommendedName>
        <fullName evidence="4 7">dTDP-4-dehydrorhamnose 3,5-epimerase</fullName>
        <ecNumber evidence="3 7">5.1.3.13</ecNumber>
    </recommendedName>
    <alternativeName>
        <fullName evidence="7">Thymidine diphospho-4-keto-rhamnose 3,5-epimerase</fullName>
    </alternativeName>
</protein>
<accession>A0A518DS31</accession>
<dbReference type="PANTHER" id="PTHR21047:SF2">
    <property type="entry name" value="THYMIDINE DIPHOSPHO-4-KETO-RHAMNOSE 3,5-EPIMERASE"/>
    <property type="match status" value="1"/>
</dbReference>
<dbReference type="CDD" id="cd00438">
    <property type="entry name" value="cupin_RmlC"/>
    <property type="match status" value="1"/>
</dbReference>
<comment type="subunit">
    <text evidence="7">Homodimer.</text>
</comment>
<dbReference type="Pfam" id="PF00908">
    <property type="entry name" value="dTDP_sugar_isom"/>
    <property type="match status" value="1"/>
</dbReference>
<dbReference type="EMBL" id="CP036433">
    <property type="protein sequence ID" value="QDU94634.1"/>
    <property type="molecule type" value="Genomic_DNA"/>
</dbReference>
<comment type="catalytic activity">
    <reaction evidence="1 7">
        <text>dTDP-4-dehydro-6-deoxy-alpha-D-glucose = dTDP-4-dehydro-beta-L-rhamnose</text>
        <dbReference type="Rhea" id="RHEA:16969"/>
        <dbReference type="ChEBI" id="CHEBI:57649"/>
        <dbReference type="ChEBI" id="CHEBI:62830"/>
        <dbReference type="EC" id="5.1.3.13"/>
    </reaction>
</comment>
<evidence type="ECO:0000256" key="3">
    <source>
        <dbReference type="ARBA" id="ARBA00012098"/>
    </source>
</evidence>
<organism evidence="8 9">
    <name type="scientific">Lignipirellula cremea</name>
    <dbReference type="NCBI Taxonomy" id="2528010"/>
    <lineage>
        <taxon>Bacteria</taxon>
        <taxon>Pseudomonadati</taxon>
        <taxon>Planctomycetota</taxon>
        <taxon>Planctomycetia</taxon>
        <taxon>Pirellulales</taxon>
        <taxon>Pirellulaceae</taxon>
        <taxon>Lignipirellula</taxon>
    </lineage>
</organism>
<dbReference type="Gene3D" id="2.60.120.10">
    <property type="entry name" value="Jelly Rolls"/>
    <property type="match status" value="1"/>
</dbReference>
<evidence type="ECO:0000256" key="2">
    <source>
        <dbReference type="ARBA" id="ARBA00001997"/>
    </source>
</evidence>
<dbReference type="GO" id="GO:0008830">
    <property type="term" value="F:dTDP-4-dehydrorhamnose 3,5-epimerase activity"/>
    <property type="evidence" value="ECO:0007669"/>
    <property type="project" value="UniProtKB-UniRule"/>
</dbReference>
<proteinExistence type="inferred from homology"/>
<evidence type="ECO:0000256" key="7">
    <source>
        <dbReference type="RuleBase" id="RU364069"/>
    </source>
</evidence>
<keyword evidence="9" id="KW-1185">Reference proteome</keyword>
<dbReference type="GO" id="GO:0000271">
    <property type="term" value="P:polysaccharide biosynthetic process"/>
    <property type="evidence" value="ECO:0007669"/>
    <property type="project" value="TreeGrafter"/>
</dbReference>
<dbReference type="UniPathway" id="UPA00124"/>
<keyword evidence="7 8" id="KW-0413">Isomerase</keyword>
<evidence type="ECO:0000256" key="6">
    <source>
        <dbReference type="PIRSR" id="PIRSR600888-3"/>
    </source>
</evidence>
<dbReference type="SUPFAM" id="SSF51182">
    <property type="entry name" value="RmlC-like cupins"/>
    <property type="match status" value="1"/>
</dbReference>
<evidence type="ECO:0000256" key="5">
    <source>
        <dbReference type="PIRSR" id="PIRSR600888-1"/>
    </source>
</evidence>
<name>A0A518DS31_9BACT</name>
<evidence type="ECO:0000256" key="1">
    <source>
        <dbReference type="ARBA" id="ARBA00001298"/>
    </source>
</evidence>
<dbReference type="PANTHER" id="PTHR21047">
    <property type="entry name" value="DTDP-6-DEOXY-D-GLUCOSE-3,5 EPIMERASE"/>
    <property type="match status" value="1"/>
</dbReference>
<evidence type="ECO:0000313" key="8">
    <source>
        <dbReference type="EMBL" id="QDU94634.1"/>
    </source>
</evidence>
<dbReference type="EC" id="5.1.3.13" evidence="3 7"/>
<dbReference type="RefSeq" id="WP_145053213.1">
    <property type="nucleotide sequence ID" value="NZ_CP036433.1"/>
</dbReference>
<feature type="active site" description="Proton acceptor" evidence="5">
    <location>
        <position position="61"/>
    </location>
</feature>
<sequence length="179" mass="19774">MHVEAVSLSGVLLIEPRVFSDERGLFTETYQAQRYGAAGVDGPFVQDNFSRSQQNVLRGLHYQITQPQGKLVSVVRGSIYDVVVDLRNASPTLGQWFGLELTAESRRQIYVPPGFAHGFCALEPETEVAYKCTTYYAPEYERTIVWNDPELGIAWPTSSPLLSPKDAAGLSFAAAPKFA</sequence>
<comment type="function">
    <text evidence="2 7">Catalyzes the epimerization of the C3' and C5'positions of dTDP-6-deoxy-D-xylo-4-hexulose, forming dTDP-6-deoxy-L-lyxo-4-hexulose.</text>
</comment>
<dbReference type="GO" id="GO:0005829">
    <property type="term" value="C:cytosol"/>
    <property type="evidence" value="ECO:0007669"/>
    <property type="project" value="TreeGrafter"/>
</dbReference>
<evidence type="ECO:0000256" key="4">
    <source>
        <dbReference type="ARBA" id="ARBA00019595"/>
    </source>
</evidence>
<dbReference type="InterPro" id="IPR014710">
    <property type="entry name" value="RmlC-like_jellyroll"/>
</dbReference>
<dbReference type="Proteomes" id="UP000317648">
    <property type="component" value="Chromosome"/>
</dbReference>
<dbReference type="KEGG" id="lcre:Pla8534_24270"/>